<dbReference type="EMBL" id="CAXHTA020000018">
    <property type="protein sequence ID" value="CAL5228215.1"/>
    <property type="molecule type" value="Genomic_DNA"/>
</dbReference>
<comment type="pathway">
    <text evidence="3">tRNA modification; 5-methoxycarbonylmethyl-2-thiouridine-tRNA biosynthesis.</text>
</comment>
<comment type="caution">
    <text evidence="10">The sequence shown here is derived from an EMBL/GenBank/DDBJ whole genome shotgun (WGS) entry which is preliminary data.</text>
</comment>
<dbReference type="Proteomes" id="UP001497392">
    <property type="component" value="Unassembled WGS sequence"/>
</dbReference>
<sequence length="354" mass="37891">MDEALRCLRDGVVDGGSAPFVLVQDSPDVLGGPALAAKLFSSLCKALRDGRSQAQLLSMVPADASCTAYMPELQAVLGTSLQQLCPDPTAPDALQHVLASMGDAAPGSKASGPGQGTAKAQPCIALGVDSLTTLMFHHPVYQVLEWIDDVLQQPRLACLVGTVHTDLHESITVNSLERMASCTVRAVPCQGQLHVFARAQQPDLAAEVCIKQRTGRVKVLTEYYKQMPNGSVQEVKPLLEPEKPLPMPQADVAPVQDAATVELAKKMTGGMRLTLTQQESAARQSVLLPWEQRQAGAESQDEFVSTNRKASTASSKVEPVQLAGEGASYGQIFYERDSETDPDSDEDPDDDLDI</sequence>
<comment type="subcellular location">
    <subcellularLocation>
        <location evidence="2">Cytoplasm</location>
    </subcellularLocation>
    <subcellularLocation>
        <location evidence="1">Nucleus</location>
    </subcellularLocation>
</comment>
<dbReference type="Pfam" id="PF10483">
    <property type="entry name" value="Elong_Iki1"/>
    <property type="match status" value="1"/>
</dbReference>
<evidence type="ECO:0000256" key="1">
    <source>
        <dbReference type="ARBA" id="ARBA00004123"/>
    </source>
</evidence>
<evidence type="ECO:0000256" key="6">
    <source>
        <dbReference type="ARBA" id="ARBA00022490"/>
    </source>
</evidence>
<dbReference type="PANTHER" id="PTHR15641">
    <property type="entry name" value="ELONGATOR COMPLEX PROTEIN 5"/>
    <property type="match status" value="1"/>
</dbReference>
<keyword evidence="11" id="KW-1185">Reference proteome</keyword>
<gene>
    <name evidence="10" type="primary">g11304</name>
    <name evidence="10" type="ORF">VP750_LOCUS10121</name>
</gene>
<keyword evidence="7" id="KW-0819">tRNA processing</keyword>
<evidence type="ECO:0000256" key="8">
    <source>
        <dbReference type="ARBA" id="ARBA00023242"/>
    </source>
</evidence>
<keyword evidence="8" id="KW-0539">Nucleus</keyword>
<evidence type="ECO:0000256" key="9">
    <source>
        <dbReference type="SAM" id="MobiDB-lite"/>
    </source>
</evidence>
<name>A0ABP1G7L0_9CHLO</name>
<keyword evidence="6" id="KW-0963">Cytoplasm</keyword>
<reference evidence="10 11" key="1">
    <citation type="submission" date="2024-06" db="EMBL/GenBank/DDBJ databases">
        <authorList>
            <person name="Kraege A."/>
            <person name="Thomma B."/>
        </authorList>
    </citation>
    <scope>NUCLEOTIDE SEQUENCE [LARGE SCALE GENOMIC DNA]</scope>
</reference>
<proteinExistence type="inferred from homology"/>
<organism evidence="10 11">
    <name type="scientific">Coccomyxa viridis</name>
    <dbReference type="NCBI Taxonomy" id="1274662"/>
    <lineage>
        <taxon>Eukaryota</taxon>
        <taxon>Viridiplantae</taxon>
        <taxon>Chlorophyta</taxon>
        <taxon>core chlorophytes</taxon>
        <taxon>Trebouxiophyceae</taxon>
        <taxon>Trebouxiophyceae incertae sedis</taxon>
        <taxon>Coccomyxaceae</taxon>
        <taxon>Coccomyxa</taxon>
    </lineage>
</organism>
<evidence type="ECO:0000313" key="11">
    <source>
        <dbReference type="Proteomes" id="UP001497392"/>
    </source>
</evidence>
<comment type="similarity">
    <text evidence="4">Belongs to the ELP5 family.</text>
</comment>
<feature type="region of interest" description="Disordered" evidence="9">
    <location>
        <begin position="293"/>
        <end position="354"/>
    </location>
</feature>
<evidence type="ECO:0000256" key="3">
    <source>
        <dbReference type="ARBA" id="ARBA00005043"/>
    </source>
</evidence>
<evidence type="ECO:0000256" key="2">
    <source>
        <dbReference type="ARBA" id="ARBA00004496"/>
    </source>
</evidence>
<evidence type="ECO:0000256" key="5">
    <source>
        <dbReference type="ARBA" id="ARBA00020264"/>
    </source>
</evidence>
<accession>A0ABP1G7L0</accession>
<evidence type="ECO:0000256" key="4">
    <source>
        <dbReference type="ARBA" id="ARBA00009567"/>
    </source>
</evidence>
<dbReference type="InterPro" id="IPR019519">
    <property type="entry name" value="Elp5"/>
</dbReference>
<evidence type="ECO:0000256" key="7">
    <source>
        <dbReference type="ARBA" id="ARBA00022694"/>
    </source>
</evidence>
<feature type="compositionally biased region" description="Polar residues" evidence="9">
    <location>
        <begin position="302"/>
        <end position="315"/>
    </location>
</feature>
<dbReference type="PANTHER" id="PTHR15641:SF1">
    <property type="entry name" value="ELONGATOR COMPLEX PROTEIN 5"/>
    <property type="match status" value="1"/>
</dbReference>
<protein>
    <recommendedName>
        <fullName evidence="5">Elongator complex protein 5</fullName>
    </recommendedName>
</protein>
<evidence type="ECO:0000313" key="10">
    <source>
        <dbReference type="EMBL" id="CAL5228215.1"/>
    </source>
</evidence>
<feature type="compositionally biased region" description="Acidic residues" evidence="9">
    <location>
        <begin position="340"/>
        <end position="354"/>
    </location>
</feature>